<evidence type="ECO:0000313" key="4">
    <source>
        <dbReference type="Proteomes" id="UP001341840"/>
    </source>
</evidence>
<evidence type="ECO:0000259" key="2">
    <source>
        <dbReference type="Pfam" id="PF07944"/>
    </source>
</evidence>
<proteinExistence type="predicted"/>
<dbReference type="SUPFAM" id="SSF48208">
    <property type="entry name" value="Six-hairpin glycosidases"/>
    <property type="match status" value="1"/>
</dbReference>
<keyword evidence="4" id="KW-1185">Reference proteome</keyword>
<accession>A0ABU6YN53</accession>
<feature type="domain" description="Non-reducing end beta-L-arabinofuranosidase-like GH127 catalytic" evidence="2">
    <location>
        <begin position="98"/>
        <end position="313"/>
    </location>
</feature>
<evidence type="ECO:0000256" key="1">
    <source>
        <dbReference type="SAM" id="SignalP"/>
    </source>
</evidence>
<protein>
    <recommendedName>
        <fullName evidence="2">Non-reducing end beta-L-arabinofuranosidase-like GH127 catalytic domain-containing protein</fullName>
    </recommendedName>
</protein>
<feature type="signal peptide" evidence="1">
    <location>
        <begin position="1"/>
        <end position="21"/>
    </location>
</feature>
<feature type="chain" id="PRO_5045726531" description="Non-reducing end beta-L-arabinofuranosidase-like GH127 catalytic domain-containing protein" evidence="1">
    <location>
        <begin position="22"/>
        <end position="319"/>
    </location>
</feature>
<comment type="caution">
    <text evidence="3">The sequence shown here is derived from an EMBL/GenBank/DDBJ whole genome shotgun (WGS) entry which is preliminary data.</text>
</comment>
<evidence type="ECO:0000313" key="3">
    <source>
        <dbReference type="EMBL" id="MED6210866.1"/>
    </source>
</evidence>
<organism evidence="3 4">
    <name type="scientific">Stylosanthes scabra</name>
    <dbReference type="NCBI Taxonomy" id="79078"/>
    <lineage>
        <taxon>Eukaryota</taxon>
        <taxon>Viridiplantae</taxon>
        <taxon>Streptophyta</taxon>
        <taxon>Embryophyta</taxon>
        <taxon>Tracheophyta</taxon>
        <taxon>Spermatophyta</taxon>
        <taxon>Magnoliopsida</taxon>
        <taxon>eudicotyledons</taxon>
        <taxon>Gunneridae</taxon>
        <taxon>Pentapetalae</taxon>
        <taxon>rosids</taxon>
        <taxon>fabids</taxon>
        <taxon>Fabales</taxon>
        <taxon>Fabaceae</taxon>
        <taxon>Papilionoideae</taxon>
        <taxon>50 kb inversion clade</taxon>
        <taxon>dalbergioids sensu lato</taxon>
        <taxon>Dalbergieae</taxon>
        <taxon>Pterocarpus clade</taxon>
        <taxon>Stylosanthes</taxon>
    </lineage>
</organism>
<dbReference type="InterPro" id="IPR012878">
    <property type="entry name" value="Beta-AFase-like_GH127_cat"/>
</dbReference>
<dbReference type="EMBL" id="JASCZI010242382">
    <property type="protein sequence ID" value="MED6210866.1"/>
    <property type="molecule type" value="Genomic_DNA"/>
</dbReference>
<dbReference type="Proteomes" id="UP001341840">
    <property type="component" value="Unassembled WGS sequence"/>
</dbReference>
<dbReference type="Pfam" id="PF07944">
    <property type="entry name" value="Beta-AFase-like_GH127_cat"/>
    <property type="match status" value="1"/>
</dbReference>
<reference evidence="3 4" key="1">
    <citation type="journal article" date="2023" name="Plants (Basel)">
        <title>Bridging the Gap: Combining Genomics and Transcriptomics Approaches to Understand Stylosanthes scabra, an Orphan Legume from the Brazilian Caatinga.</title>
        <authorList>
            <person name="Ferreira-Neto J.R.C."/>
            <person name="da Silva M.D."/>
            <person name="Binneck E."/>
            <person name="de Melo N.F."/>
            <person name="da Silva R.H."/>
            <person name="de Melo A.L.T.M."/>
            <person name="Pandolfi V."/>
            <person name="Bustamante F.O."/>
            <person name="Brasileiro-Vidal A.C."/>
            <person name="Benko-Iseppon A.M."/>
        </authorList>
    </citation>
    <scope>NUCLEOTIDE SEQUENCE [LARGE SCALE GENOMIC DNA]</scope>
    <source>
        <tissue evidence="3">Leaves</tissue>
    </source>
</reference>
<dbReference type="InterPro" id="IPR008928">
    <property type="entry name" value="6-hairpin_glycosidase_sf"/>
</dbReference>
<name>A0ABU6YN53_9FABA</name>
<sequence length="319" mass="36734">MGFVLVLVSMVLVWGYGGVEGKECTNEPTQSHTFRYNLLASKNQTWKEEVMSHSHNYHLTPREEEEGGQDDDDWRMLYEKMKMKKAPEGLLKQVSLHDVRLHGGSIHGQAQNTNLKYLLMLDVDRLLWSFRKNAGVPTPGTPYGGWEDPTIEVRGHFVGNYLSASALMWASTHNEELKNKMSELVANLSICQQKIRTGYLSAFPSEFFDRFEAIQHVWAPYYTIHKIMAGLLDQHSIAENPQALKMLTWMVDYFYKRVLNVIRKYSIDWHYQSLNEETGGMNDVLYRLYSITGDPKHLVLAHLFDKPCFLGLLAVKARS</sequence>
<dbReference type="PANTHER" id="PTHR31151">
    <property type="entry name" value="PROLINE-TRNA LIGASE (DUF1680)"/>
    <property type="match status" value="1"/>
</dbReference>
<gene>
    <name evidence="3" type="ORF">PIB30_068195</name>
</gene>
<dbReference type="PANTHER" id="PTHR31151:SF0">
    <property type="entry name" value="PROLINE-TRNA LIGASE (DUF1680)"/>
    <property type="match status" value="1"/>
</dbReference>
<keyword evidence="1" id="KW-0732">Signal</keyword>